<evidence type="ECO:0000313" key="4">
    <source>
        <dbReference type="EMBL" id="PIE32171.1"/>
    </source>
</evidence>
<dbReference type="SUPFAM" id="SSF51735">
    <property type="entry name" value="NAD(P)-binding Rossmann-fold domains"/>
    <property type="match status" value="1"/>
</dbReference>
<dbReference type="Proteomes" id="UP000230821">
    <property type="component" value="Unassembled WGS sequence"/>
</dbReference>
<proteinExistence type="predicted"/>
<dbReference type="PANTHER" id="PTHR43818">
    <property type="entry name" value="BCDNA.GH03377"/>
    <property type="match status" value="1"/>
</dbReference>
<dbReference type="Pfam" id="PF01408">
    <property type="entry name" value="GFO_IDH_MocA"/>
    <property type="match status" value="1"/>
</dbReference>
<dbReference type="Gene3D" id="3.30.360.10">
    <property type="entry name" value="Dihydrodipicolinate Reductase, domain 2"/>
    <property type="match status" value="1"/>
</dbReference>
<dbReference type="PANTHER" id="PTHR43818:SF11">
    <property type="entry name" value="BCDNA.GH03377"/>
    <property type="match status" value="1"/>
</dbReference>
<evidence type="ECO:0000259" key="2">
    <source>
        <dbReference type="Pfam" id="PF01408"/>
    </source>
</evidence>
<protein>
    <submittedName>
        <fullName evidence="4">Oxidoreductase</fullName>
    </submittedName>
</protein>
<gene>
    <name evidence="4" type="ORF">CSA56_16310</name>
</gene>
<evidence type="ECO:0000259" key="3">
    <source>
        <dbReference type="Pfam" id="PF22725"/>
    </source>
</evidence>
<dbReference type="AlphaFoldDB" id="A0A2G6K927"/>
<sequence>MKKVRIGVIGCGNISSIYLENCPKASNMEVVACADLLLERAKAQAEKFSIPRACAVDELLADESIQIIVNLTIPNVHAEVNCQILEAGKHAYVEKPLAATTEKARNVLEFAKSKDLLVGGAPDTFMGAGFQTCRKVIDDGWIGKPIAATAFMMCHGHEHWHPDPAFYYQTGGGPMFDMGPYYLTALIHLLGPVKKVSGMTQMSFPERTISSEPKFGQTVTVEVPTHINGMMEFETGATVNIITSFDVWSHDMPFIEIYGTEGTLRCPDPNTFGGDPMLKRGREEEWSVMPLSHGFAENSRGIGIANMANAVRNGGSFRAQGALAFHVLDIMQSLHASADNGEHLQLDSQCEQPEPMPMNMNWTTW</sequence>
<accession>A0A2G6K927</accession>
<dbReference type="InterPro" id="IPR050463">
    <property type="entry name" value="Gfo/Idh/MocA_oxidrdct_glycsds"/>
</dbReference>
<dbReference type="SUPFAM" id="SSF55347">
    <property type="entry name" value="Glyceraldehyde-3-phosphate dehydrogenase-like, C-terminal domain"/>
    <property type="match status" value="1"/>
</dbReference>
<feature type="domain" description="Gfo/Idh/MocA-like oxidoreductase N-terminal" evidence="2">
    <location>
        <begin position="4"/>
        <end position="118"/>
    </location>
</feature>
<organism evidence="4 5">
    <name type="scientific">candidate division KSB3 bacterium</name>
    <dbReference type="NCBI Taxonomy" id="2044937"/>
    <lineage>
        <taxon>Bacteria</taxon>
        <taxon>candidate division KSB3</taxon>
    </lineage>
</organism>
<dbReference type="InterPro" id="IPR055170">
    <property type="entry name" value="GFO_IDH_MocA-like_dom"/>
</dbReference>
<comment type="caution">
    <text evidence="4">The sequence shown here is derived from an EMBL/GenBank/DDBJ whole genome shotgun (WGS) entry which is preliminary data.</text>
</comment>
<dbReference type="Pfam" id="PF22725">
    <property type="entry name" value="GFO_IDH_MocA_C3"/>
    <property type="match status" value="1"/>
</dbReference>
<dbReference type="GO" id="GO:0016491">
    <property type="term" value="F:oxidoreductase activity"/>
    <property type="evidence" value="ECO:0007669"/>
    <property type="project" value="UniProtKB-KW"/>
</dbReference>
<name>A0A2G6K927_9BACT</name>
<dbReference type="InterPro" id="IPR000683">
    <property type="entry name" value="Gfo/Idh/MocA-like_OxRdtase_N"/>
</dbReference>
<evidence type="ECO:0000313" key="5">
    <source>
        <dbReference type="Proteomes" id="UP000230821"/>
    </source>
</evidence>
<dbReference type="GO" id="GO:0000166">
    <property type="term" value="F:nucleotide binding"/>
    <property type="evidence" value="ECO:0007669"/>
    <property type="project" value="InterPro"/>
</dbReference>
<keyword evidence="1" id="KW-0560">Oxidoreductase</keyword>
<evidence type="ECO:0000256" key="1">
    <source>
        <dbReference type="ARBA" id="ARBA00023002"/>
    </source>
</evidence>
<dbReference type="InterPro" id="IPR036291">
    <property type="entry name" value="NAD(P)-bd_dom_sf"/>
</dbReference>
<feature type="domain" description="GFO/IDH/MocA-like oxidoreductase" evidence="3">
    <location>
        <begin position="130"/>
        <end position="265"/>
    </location>
</feature>
<dbReference type="Gene3D" id="3.40.50.720">
    <property type="entry name" value="NAD(P)-binding Rossmann-like Domain"/>
    <property type="match status" value="1"/>
</dbReference>
<dbReference type="EMBL" id="PDSK01000117">
    <property type="protein sequence ID" value="PIE32171.1"/>
    <property type="molecule type" value="Genomic_DNA"/>
</dbReference>
<reference evidence="4 5" key="1">
    <citation type="submission" date="2017-10" db="EMBL/GenBank/DDBJ databases">
        <title>Novel microbial diversity and functional potential in the marine mammal oral microbiome.</title>
        <authorList>
            <person name="Dudek N.K."/>
            <person name="Sun C.L."/>
            <person name="Burstein D."/>
            <person name="Kantor R.S."/>
            <person name="Aliaga Goltsman D.S."/>
            <person name="Bik E.M."/>
            <person name="Thomas B.C."/>
            <person name="Banfield J.F."/>
            <person name="Relman D.A."/>
        </authorList>
    </citation>
    <scope>NUCLEOTIDE SEQUENCE [LARGE SCALE GENOMIC DNA]</scope>
    <source>
        <strain evidence="4">DOLJORAL78_47_16</strain>
    </source>
</reference>